<feature type="domain" description="Glycosyltransferase 2-like" evidence="1">
    <location>
        <begin position="4"/>
        <end position="132"/>
    </location>
</feature>
<accession>A0A0F9EBQ0</accession>
<dbReference type="SUPFAM" id="SSF53448">
    <property type="entry name" value="Nucleotide-diphospho-sugar transferases"/>
    <property type="match status" value="1"/>
</dbReference>
<dbReference type="InterPro" id="IPR029044">
    <property type="entry name" value="Nucleotide-diphossugar_trans"/>
</dbReference>
<dbReference type="InterPro" id="IPR050834">
    <property type="entry name" value="Glycosyltransf_2"/>
</dbReference>
<name>A0A0F9EBQ0_9ZZZZ</name>
<sequence length="389" mass="44994">MILSVVIPARSEFPIIVSTIYSILHTWEADGFSDKDIEIIIVDNCSDDDIFPQRGTKGTTSYIEGRGMYRSSKVRILRDPIAGNHSARNKGAEIARGKYLFFSDAHMAYKPGFFKNILKAVDESKGLVHGAIAWMGAYPSHQNDGNPHGVGFQYSIKLGEEIKGVWNNYCVDKDKWFYIPALGHCSVAVRRDQFLSFGGYPKVHRTYGGGEFYLNMKWWMFGSSVAVHPQAIGYHLSSGRGYSYNHDDYIENVLGMSYALGMDDWRERAYINWMRKGRKEVLDAIMARNEVEYADDRRFIEKARKRTFNSLLLSQPWDVLNKKRLGKYFSAVSIFHPSWLELLQQSPEYVKKVYRESKTQKELEVFIKEKLWDFVYKKQNYDKDNLPVI</sequence>
<reference evidence="2" key="1">
    <citation type="journal article" date="2015" name="Nature">
        <title>Complex archaea that bridge the gap between prokaryotes and eukaryotes.</title>
        <authorList>
            <person name="Spang A."/>
            <person name="Saw J.H."/>
            <person name="Jorgensen S.L."/>
            <person name="Zaremba-Niedzwiedzka K."/>
            <person name="Martijn J."/>
            <person name="Lind A.E."/>
            <person name="van Eijk R."/>
            <person name="Schleper C."/>
            <person name="Guy L."/>
            <person name="Ettema T.J."/>
        </authorList>
    </citation>
    <scope>NUCLEOTIDE SEQUENCE</scope>
</reference>
<proteinExistence type="predicted"/>
<dbReference type="AlphaFoldDB" id="A0A0F9EBQ0"/>
<dbReference type="InterPro" id="IPR001173">
    <property type="entry name" value="Glyco_trans_2-like"/>
</dbReference>
<dbReference type="CDD" id="cd00761">
    <property type="entry name" value="Glyco_tranf_GTA_type"/>
    <property type="match status" value="1"/>
</dbReference>
<dbReference type="Pfam" id="PF00535">
    <property type="entry name" value="Glycos_transf_2"/>
    <property type="match status" value="1"/>
</dbReference>
<organism evidence="2">
    <name type="scientific">marine sediment metagenome</name>
    <dbReference type="NCBI Taxonomy" id="412755"/>
    <lineage>
        <taxon>unclassified sequences</taxon>
        <taxon>metagenomes</taxon>
        <taxon>ecological metagenomes</taxon>
    </lineage>
</organism>
<dbReference type="Gene3D" id="3.90.550.10">
    <property type="entry name" value="Spore Coat Polysaccharide Biosynthesis Protein SpsA, Chain A"/>
    <property type="match status" value="1"/>
</dbReference>
<gene>
    <name evidence="2" type="ORF">LCGC14_2095570</name>
</gene>
<comment type="caution">
    <text evidence="2">The sequence shown here is derived from an EMBL/GenBank/DDBJ whole genome shotgun (WGS) entry which is preliminary data.</text>
</comment>
<evidence type="ECO:0000259" key="1">
    <source>
        <dbReference type="Pfam" id="PF00535"/>
    </source>
</evidence>
<dbReference type="PANTHER" id="PTHR43685:SF2">
    <property type="entry name" value="GLYCOSYLTRANSFERASE 2-LIKE DOMAIN-CONTAINING PROTEIN"/>
    <property type="match status" value="1"/>
</dbReference>
<dbReference type="EMBL" id="LAZR01025614">
    <property type="protein sequence ID" value="KKL71369.1"/>
    <property type="molecule type" value="Genomic_DNA"/>
</dbReference>
<protein>
    <recommendedName>
        <fullName evidence="1">Glycosyltransferase 2-like domain-containing protein</fullName>
    </recommendedName>
</protein>
<dbReference type="PANTHER" id="PTHR43685">
    <property type="entry name" value="GLYCOSYLTRANSFERASE"/>
    <property type="match status" value="1"/>
</dbReference>
<evidence type="ECO:0000313" key="2">
    <source>
        <dbReference type="EMBL" id="KKL71369.1"/>
    </source>
</evidence>